<comment type="caution">
    <text evidence="2">The sequence shown here is derived from an EMBL/GenBank/DDBJ whole genome shotgun (WGS) entry which is preliminary data.</text>
</comment>
<keyword evidence="3" id="KW-1185">Reference proteome</keyword>
<dbReference type="AlphaFoldDB" id="A0A4Z2G635"/>
<dbReference type="Proteomes" id="UP000314294">
    <property type="component" value="Unassembled WGS sequence"/>
</dbReference>
<feature type="compositionally biased region" description="Polar residues" evidence="1">
    <location>
        <begin position="107"/>
        <end position="125"/>
    </location>
</feature>
<name>A0A4Z2G635_9TELE</name>
<feature type="region of interest" description="Disordered" evidence="1">
    <location>
        <begin position="37"/>
        <end position="125"/>
    </location>
</feature>
<protein>
    <submittedName>
        <fullName evidence="2">Uncharacterized protein</fullName>
    </submittedName>
</protein>
<feature type="compositionally biased region" description="Basic residues" evidence="1">
    <location>
        <begin position="46"/>
        <end position="56"/>
    </location>
</feature>
<organism evidence="2 3">
    <name type="scientific">Liparis tanakae</name>
    <name type="common">Tanaka's snailfish</name>
    <dbReference type="NCBI Taxonomy" id="230148"/>
    <lineage>
        <taxon>Eukaryota</taxon>
        <taxon>Metazoa</taxon>
        <taxon>Chordata</taxon>
        <taxon>Craniata</taxon>
        <taxon>Vertebrata</taxon>
        <taxon>Euteleostomi</taxon>
        <taxon>Actinopterygii</taxon>
        <taxon>Neopterygii</taxon>
        <taxon>Teleostei</taxon>
        <taxon>Neoteleostei</taxon>
        <taxon>Acanthomorphata</taxon>
        <taxon>Eupercaria</taxon>
        <taxon>Perciformes</taxon>
        <taxon>Cottioidei</taxon>
        <taxon>Cottales</taxon>
        <taxon>Liparidae</taxon>
        <taxon>Liparis</taxon>
    </lineage>
</organism>
<feature type="compositionally biased region" description="Basic and acidic residues" evidence="1">
    <location>
        <begin position="76"/>
        <end position="105"/>
    </location>
</feature>
<evidence type="ECO:0000256" key="1">
    <source>
        <dbReference type="SAM" id="MobiDB-lite"/>
    </source>
</evidence>
<gene>
    <name evidence="2" type="ORF">EYF80_040788</name>
</gene>
<sequence>MSRSQESMLSVNRSSVLLPWLDPNTLWLAWNSCLQGGEDTVETNRGHGRNQQRTRGKPTEETNRGHGRHQQRTRWKPTEDMGETNRGHGAHLEGREEPRSEKPLVRESSSGQGLLGVKSTSSPSP</sequence>
<proteinExistence type="predicted"/>
<evidence type="ECO:0000313" key="3">
    <source>
        <dbReference type="Proteomes" id="UP000314294"/>
    </source>
</evidence>
<accession>A0A4Z2G635</accession>
<evidence type="ECO:0000313" key="2">
    <source>
        <dbReference type="EMBL" id="TNN49026.1"/>
    </source>
</evidence>
<dbReference type="EMBL" id="SRLO01000673">
    <property type="protein sequence ID" value="TNN49026.1"/>
    <property type="molecule type" value="Genomic_DNA"/>
</dbReference>
<feature type="compositionally biased region" description="Basic residues" evidence="1">
    <location>
        <begin position="65"/>
        <end position="75"/>
    </location>
</feature>
<reference evidence="2 3" key="1">
    <citation type="submission" date="2019-03" db="EMBL/GenBank/DDBJ databases">
        <title>First draft genome of Liparis tanakae, snailfish: a comprehensive survey of snailfish specific genes.</title>
        <authorList>
            <person name="Kim W."/>
            <person name="Song I."/>
            <person name="Jeong J.-H."/>
            <person name="Kim D."/>
            <person name="Kim S."/>
            <person name="Ryu S."/>
            <person name="Song J.Y."/>
            <person name="Lee S.K."/>
        </authorList>
    </citation>
    <scope>NUCLEOTIDE SEQUENCE [LARGE SCALE GENOMIC DNA]</scope>
    <source>
        <tissue evidence="2">Muscle</tissue>
    </source>
</reference>